<name>A0A923HYZ3_9FIRM</name>
<reference evidence="1" key="2">
    <citation type="submission" date="2020-10" db="EMBL/GenBank/DDBJ databases">
        <title>Comparative genomics of the Acetobacterium genus.</title>
        <authorList>
            <person name="Marshall C."/>
            <person name="May H."/>
            <person name="Norman S."/>
        </authorList>
    </citation>
    <scope>NUCLEOTIDE SEQUENCE</scope>
    <source>
        <strain evidence="1">DER-2019</strain>
    </source>
</reference>
<dbReference type="SUPFAM" id="SSF159245">
    <property type="entry name" value="AttH-like"/>
    <property type="match status" value="1"/>
</dbReference>
<dbReference type="PANTHER" id="PTHR35309">
    <property type="match status" value="1"/>
</dbReference>
<dbReference type="Pfam" id="PF14249">
    <property type="entry name" value="Tocopherol_cycl"/>
    <property type="match status" value="1"/>
</dbReference>
<dbReference type="AlphaFoldDB" id="A0A923HYZ3"/>
<dbReference type="Proteomes" id="UP000616595">
    <property type="component" value="Unassembled WGS sequence"/>
</dbReference>
<accession>A0A923HYZ3</accession>
<protein>
    <recommendedName>
        <fullName evidence="3">Tocopherol cyclase</fullName>
    </recommendedName>
</protein>
<dbReference type="EMBL" id="WJBD01000010">
    <property type="protein sequence ID" value="MBC3888581.1"/>
    <property type="molecule type" value="Genomic_DNA"/>
</dbReference>
<dbReference type="PANTHER" id="PTHR35309:SF4">
    <property type="entry name" value="TOCOPHEROL CYCLASE"/>
    <property type="match status" value="1"/>
</dbReference>
<gene>
    <name evidence="1" type="ORF">GH810_09700</name>
</gene>
<dbReference type="OrthoDB" id="9772627at2"/>
<sequence>MSQEGNIMIKQAFFQGKNKKKRYFEGWYFKCISADRKHAIAIIPGMAIDPEGKKHAFIQVINAVTGKTWYHHFSYADFRALLDQFDVKIEDNTFNAQGLSLNIDTAEGNIKGRLCFDNIHPFPSGRKNPGIMGPFGLIPFMECYHAIIDLYHEIKGEIQLDGELLNFNGGVGYIEKDYGRSFPKTYLWLQASHFETSNATFVFSRARIPFLGREFPGFFAYFTNFEGLTFRFATYNHSRLEKWEVDKEKGSCTGKLQGPTGTLTFRAQMAGGGRLRAPVDGMMDREIVESITAEVWVRLTDRQGNVLFESSSREAGMEICL</sequence>
<dbReference type="InterPro" id="IPR025893">
    <property type="entry name" value="Tocopherol_cyclase"/>
</dbReference>
<evidence type="ECO:0000313" key="2">
    <source>
        <dbReference type="Proteomes" id="UP000616595"/>
    </source>
</evidence>
<reference evidence="1" key="1">
    <citation type="submission" date="2019-10" db="EMBL/GenBank/DDBJ databases">
        <authorList>
            <person name="Ross D.E."/>
            <person name="Gulliver D."/>
        </authorList>
    </citation>
    <scope>NUCLEOTIDE SEQUENCE</scope>
    <source>
        <strain evidence="1">DER-2019</strain>
    </source>
</reference>
<evidence type="ECO:0008006" key="3">
    <source>
        <dbReference type="Google" id="ProtNLM"/>
    </source>
</evidence>
<proteinExistence type="predicted"/>
<dbReference type="GO" id="GO:0009976">
    <property type="term" value="F:tocopherol cyclase activity"/>
    <property type="evidence" value="ECO:0007669"/>
    <property type="project" value="InterPro"/>
</dbReference>
<organism evidence="1 2">
    <name type="scientific">Acetobacterium paludosum</name>
    <dbReference type="NCBI Taxonomy" id="52693"/>
    <lineage>
        <taxon>Bacteria</taxon>
        <taxon>Bacillati</taxon>
        <taxon>Bacillota</taxon>
        <taxon>Clostridia</taxon>
        <taxon>Eubacteriales</taxon>
        <taxon>Eubacteriaceae</taxon>
        <taxon>Acetobacterium</taxon>
    </lineage>
</organism>
<comment type="caution">
    <text evidence="1">The sequence shown here is derived from an EMBL/GenBank/DDBJ whole genome shotgun (WGS) entry which is preliminary data.</text>
</comment>
<evidence type="ECO:0000313" key="1">
    <source>
        <dbReference type="EMBL" id="MBC3888581.1"/>
    </source>
</evidence>
<keyword evidence="2" id="KW-1185">Reference proteome</keyword>